<sequence length="311" mass="36400">MNIQLLPRSEINDAAWNRCVEQSPQRVMYGYTWYLDCVAWRWTGFVVSGHAGAYQAVMPVPLRRKFGRWVVHQPLFCQFLGVFGQGAVMPFWEAMQQHFRYCSIYATVQPPPDRSDFQLQQHYTHVLDLSPDYALIRQHYNRDRQLNLRRAEAANWTVTDDYDIEPLLRMFRQNHADTIPGTVADWAYDRLRTLYRSLSSRGLTTLRYTRRAGVIEAGVLFVQEGHRIVYLFNAATATGRHGNARTLLIDQLLQEKAGQPLLFDFESPDKPSIAGFYQSFGAVGQPYWTVRYSRLNRFERSAQQFTRWWRS</sequence>
<dbReference type="RefSeq" id="WP_345266391.1">
    <property type="nucleotide sequence ID" value="NZ_BAABHB010000003.1"/>
</dbReference>
<dbReference type="SUPFAM" id="SSF55729">
    <property type="entry name" value="Acyl-CoA N-acyltransferases (Nat)"/>
    <property type="match status" value="1"/>
</dbReference>
<dbReference type="EMBL" id="BAABHB010000003">
    <property type="protein sequence ID" value="GAA4403252.1"/>
    <property type="molecule type" value="Genomic_DNA"/>
</dbReference>
<name>A0ABP8KC81_9BACT</name>
<protein>
    <recommendedName>
        <fullName evidence="1">BioF2-like acetyltransferase domain-containing protein</fullName>
    </recommendedName>
</protein>
<keyword evidence="3" id="KW-1185">Reference proteome</keyword>
<comment type="caution">
    <text evidence="2">The sequence shown here is derived from an EMBL/GenBank/DDBJ whole genome shotgun (WGS) entry which is preliminary data.</text>
</comment>
<dbReference type="InterPro" id="IPR038740">
    <property type="entry name" value="BioF2-like_GNAT_dom"/>
</dbReference>
<feature type="domain" description="BioF2-like acetyltransferase" evidence="1">
    <location>
        <begin position="148"/>
        <end position="255"/>
    </location>
</feature>
<dbReference type="InterPro" id="IPR016181">
    <property type="entry name" value="Acyl_CoA_acyltransferase"/>
</dbReference>
<accession>A0ABP8KC81</accession>
<reference evidence="3" key="1">
    <citation type="journal article" date="2019" name="Int. J. Syst. Evol. Microbiol.">
        <title>The Global Catalogue of Microorganisms (GCM) 10K type strain sequencing project: providing services to taxonomists for standard genome sequencing and annotation.</title>
        <authorList>
            <consortium name="The Broad Institute Genomics Platform"/>
            <consortium name="The Broad Institute Genome Sequencing Center for Infectious Disease"/>
            <person name="Wu L."/>
            <person name="Ma J."/>
        </authorList>
    </citation>
    <scope>NUCLEOTIDE SEQUENCE [LARGE SCALE GENOMIC DNA]</scope>
    <source>
        <strain evidence="3">JCM 17925</strain>
    </source>
</reference>
<dbReference type="Gene3D" id="3.40.630.30">
    <property type="match status" value="1"/>
</dbReference>
<dbReference type="Proteomes" id="UP001500936">
    <property type="component" value="Unassembled WGS sequence"/>
</dbReference>
<evidence type="ECO:0000259" key="1">
    <source>
        <dbReference type="Pfam" id="PF13480"/>
    </source>
</evidence>
<gene>
    <name evidence="2" type="ORF">GCM10023187_19160</name>
</gene>
<dbReference type="Pfam" id="PF13480">
    <property type="entry name" value="Acetyltransf_6"/>
    <property type="match status" value="1"/>
</dbReference>
<organism evidence="2 3">
    <name type="scientific">Nibrella viscosa</name>
    <dbReference type="NCBI Taxonomy" id="1084524"/>
    <lineage>
        <taxon>Bacteria</taxon>
        <taxon>Pseudomonadati</taxon>
        <taxon>Bacteroidota</taxon>
        <taxon>Cytophagia</taxon>
        <taxon>Cytophagales</taxon>
        <taxon>Spirosomataceae</taxon>
        <taxon>Nibrella</taxon>
    </lineage>
</organism>
<evidence type="ECO:0000313" key="3">
    <source>
        <dbReference type="Proteomes" id="UP001500936"/>
    </source>
</evidence>
<evidence type="ECO:0000313" key="2">
    <source>
        <dbReference type="EMBL" id="GAA4403252.1"/>
    </source>
</evidence>
<proteinExistence type="predicted"/>